<evidence type="ECO:0000256" key="6">
    <source>
        <dbReference type="ARBA" id="ARBA00023136"/>
    </source>
</evidence>
<sequence length="501" mass="55534">MKRILSLLAFFAVLSSLKAQDLNDAYRYSSSELSGTARFVGMSGAFGALGGDLSAISINPASSAVFLSSNASVSLGYRSLDNSIRYNNGNSVSEDSEIDLGNIGGVFVFRSNGDSDWSKFSLGINYNSTSLYDENYVARGTSSNSIDQYFLNYADGIELDLLQLRNDESISDLYSFLGENYGFPVQQAFLGYQAYILEAEADDPSNTEYFSLIAPGNFDQRYNYAATGLNGKLTFNAATQYKDFLYLGLNLNTHFVNYENSTELSEFNSNSGSETTEVYFGNNLNANGDGFSFQLGGIAKINESLRLGFTYDSPVWFDIREETTQYIETNSPQDEFVTVSPNIINVYPEYRLQTPSKLTGSIAYLFGKQGLISFDYSRKDYSNIKFKPDNDPSYQNLNMDISNNMKAASTYKLGGEYRISNFSLRAGYRFEESPFKDGSRVGDLTGYTGGIGYNFGSVNLDLAYSLTDYEENMPILNTGLTDPIRFDRDLSKVILSVSFGL</sequence>
<evidence type="ECO:0000256" key="2">
    <source>
        <dbReference type="ARBA" id="ARBA00008163"/>
    </source>
</evidence>
<comment type="caution">
    <text evidence="9">The sequence shown here is derived from an EMBL/GenBank/DDBJ whole genome shotgun (WGS) entry which is preliminary data.</text>
</comment>
<comment type="subcellular location">
    <subcellularLocation>
        <location evidence="1">Cell outer membrane</location>
        <topology evidence="1">Multi-pass membrane protein</topology>
    </subcellularLocation>
</comment>
<evidence type="ECO:0000313" key="10">
    <source>
        <dbReference type="Proteomes" id="UP001155077"/>
    </source>
</evidence>
<evidence type="ECO:0000256" key="7">
    <source>
        <dbReference type="ARBA" id="ARBA00023237"/>
    </source>
</evidence>
<reference evidence="9" key="1">
    <citation type="submission" date="2022-06" db="EMBL/GenBank/DDBJ databases">
        <title>Gramella sediminis sp. nov., isolated from deep-sea sediment of the Indian Ocean.</title>
        <authorList>
            <person name="Yang L."/>
        </authorList>
    </citation>
    <scope>NUCLEOTIDE SEQUENCE</scope>
    <source>
        <strain evidence="9">HMD3159</strain>
    </source>
</reference>
<keyword evidence="4" id="KW-0812">Transmembrane</keyword>
<dbReference type="Gene3D" id="2.40.160.60">
    <property type="entry name" value="Outer membrane protein transport protein (OMPP1/FadL/TodX)"/>
    <property type="match status" value="1"/>
</dbReference>
<keyword evidence="3" id="KW-1134">Transmembrane beta strand</keyword>
<keyword evidence="7" id="KW-0998">Cell outer membrane</keyword>
<keyword evidence="5 8" id="KW-0732">Signal</keyword>
<feature type="chain" id="PRO_5046702592" evidence="8">
    <location>
        <begin position="20"/>
        <end position="501"/>
    </location>
</feature>
<evidence type="ECO:0000256" key="5">
    <source>
        <dbReference type="ARBA" id="ARBA00022729"/>
    </source>
</evidence>
<accession>A0ABT0YWT0</accession>
<dbReference type="Proteomes" id="UP001155077">
    <property type="component" value="Unassembled WGS sequence"/>
</dbReference>
<dbReference type="Pfam" id="PF03349">
    <property type="entry name" value="Toluene_X"/>
    <property type="match status" value="1"/>
</dbReference>
<evidence type="ECO:0000256" key="3">
    <source>
        <dbReference type="ARBA" id="ARBA00022452"/>
    </source>
</evidence>
<feature type="signal peptide" evidence="8">
    <location>
        <begin position="1"/>
        <end position="19"/>
    </location>
</feature>
<evidence type="ECO:0000256" key="4">
    <source>
        <dbReference type="ARBA" id="ARBA00022692"/>
    </source>
</evidence>
<dbReference type="PANTHER" id="PTHR35093">
    <property type="entry name" value="OUTER MEMBRANE PROTEIN NMB0088-RELATED"/>
    <property type="match status" value="1"/>
</dbReference>
<evidence type="ECO:0000313" key="9">
    <source>
        <dbReference type="EMBL" id="MCM8567902.1"/>
    </source>
</evidence>
<dbReference type="InterPro" id="IPR005017">
    <property type="entry name" value="OMPP1/FadL/TodX"/>
</dbReference>
<evidence type="ECO:0000256" key="1">
    <source>
        <dbReference type="ARBA" id="ARBA00004571"/>
    </source>
</evidence>
<dbReference type="EMBL" id="JAMSCK010000001">
    <property type="protein sequence ID" value="MCM8567902.1"/>
    <property type="molecule type" value="Genomic_DNA"/>
</dbReference>
<name>A0ABT0YWT0_9FLAO</name>
<comment type="similarity">
    <text evidence="2">Belongs to the OmpP1/FadL family.</text>
</comment>
<protein>
    <submittedName>
        <fullName evidence="9">Outer membrane protein transport protein</fullName>
    </submittedName>
</protein>
<keyword evidence="10" id="KW-1185">Reference proteome</keyword>
<evidence type="ECO:0000256" key="8">
    <source>
        <dbReference type="SAM" id="SignalP"/>
    </source>
</evidence>
<dbReference type="PANTHER" id="PTHR35093:SF8">
    <property type="entry name" value="OUTER MEMBRANE PROTEIN NMB0088-RELATED"/>
    <property type="match status" value="1"/>
</dbReference>
<dbReference type="RefSeq" id="WP_252110316.1">
    <property type="nucleotide sequence ID" value="NZ_JAMSCK010000001.1"/>
</dbReference>
<gene>
    <name evidence="9" type="ORF">NE848_00795</name>
</gene>
<dbReference type="SUPFAM" id="SSF56935">
    <property type="entry name" value="Porins"/>
    <property type="match status" value="1"/>
</dbReference>
<organism evidence="9 10">
    <name type="scientific">Gramella jeungdoensis</name>
    <dbReference type="NCBI Taxonomy" id="708091"/>
    <lineage>
        <taxon>Bacteria</taxon>
        <taxon>Pseudomonadati</taxon>
        <taxon>Bacteroidota</taxon>
        <taxon>Flavobacteriia</taxon>
        <taxon>Flavobacteriales</taxon>
        <taxon>Flavobacteriaceae</taxon>
        <taxon>Christiangramia</taxon>
    </lineage>
</organism>
<proteinExistence type="inferred from homology"/>
<keyword evidence="6" id="KW-0472">Membrane</keyword>